<reference evidence="11 12" key="1">
    <citation type="submission" date="2023-07" db="EMBL/GenBank/DDBJ databases">
        <title>Genomic Encyclopedia of Type Strains, Phase IV (KMG-IV): sequencing the most valuable type-strain genomes for metagenomic binning, comparative biology and taxonomic classification.</title>
        <authorList>
            <person name="Goeker M."/>
        </authorList>
    </citation>
    <scope>NUCLEOTIDE SEQUENCE [LARGE SCALE GENOMIC DNA]</scope>
    <source>
        <strain evidence="11 12">DSM 19013</strain>
    </source>
</reference>
<comment type="caution">
    <text evidence="11">The sequence shown here is derived from an EMBL/GenBank/DDBJ whole genome shotgun (WGS) entry which is preliminary data.</text>
</comment>
<dbReference type="InterPro" id="IPR003684">
    <property type="entry name" value="Porin_alphabac"/>
</dbReference>
<evidence type="ECO:0000256" key="2">
    <source>
        <dbReference type="ARBA" id="ARBA00022448"/>
    </source>
</evidence>
<evidence type="ECO:0000256" key="6">
    <source>
        <dbReference type="ARBA" id="ARBA00023065"/>
    </source>
</evidence>
<keyword evidence="7 10" id="KW-0626">Porin</keyword>
<keyword evidence="3 10" id="KW-1134">Transmembrane beta strand</keyword>
<comment type="function">
    <text evidence="10">Forms passive diffusion pores that allow small molecular weight hydrophilic materials across the outer membrane.</text>
</comment>
<feature type="signal peptide" evidence="10">
    <location>
        <begin position="1"/>
        <end position="41"/>
    </location>
</feature>
<gene>
    <name evidence="11" type="ORF">QO012_000111</name>
</gene>
<comment type="subcellular location">
    <subcellularLocation>
        <location evidence="10">Cell outer membrane</location>
        <topology evidence="10">Multi-pass membrane protein</topology>
    </subcellularLocation>
</comment>
<evidence type="ECO:0000256" key="3">
    <source>
        <dbReference type="ARBA" id="ARBA00022452"/>
    </source>
</evidence>
<evidence type="ECO:0000256" key="7">
    <source>
        <dbReference type="ARBA" id="ARBA00023114"/>
    </source>
</evidence>
<accession>A0ABU0HUY7</accession>
<dbReference type="Proteomes" id="UP001231124">
    <property type="component" value="Unassembled WGS sequence"/>
</dbReference>
<evidence type="ECO:0000256" key="1">
    <source>
        <dbReference type="ARBA" id="ARBA00009521"/>
    </source>
</evidence>
<proteinExistence type="inferred from homology"/>
<keyword evidence="5 10" id="KW-0732">Signal</keyword>
<keyword evidence="2 10" id="KW-0813">Transport</keyword>
<evidence type="ECO:0000256" key="4">
    <source>
        <dbReference type="ARBA" id="ARBA00022692"/>
    </source>
</evidence>
<keyword evidence="9 10" id="KW-0998">Cell outer membrane</keyword>
<evidence type="ECO:0000313" key="12">
    <source>
        <dbReference type="Proteomes" id="UP001231124"/>
    </source>
</evidence>
<protein>
    <recommendedName>
        <fullName evidence="10">Porin</fullName>
    </recommendedName>
</protein>
<dbReference type="Pfam" id="PF02530">
    <property type="entry name" value="Porin_2"/>
    <property type="match status" value="1"/>
</dbReference>
<evidence type="ECO:0000256" key="8">
    <source>
        <dbReference type="ARBA" id="ARBA00023136"/>
    </source>
</evidence>
<name>A0ABU0HUY7_9HYPH</name>
<evidence type="ECO:0000256" key="10">
    <source>
        <dbReference type="RuleBase" id="RU364005"/>
    </source>
</evidence>
<dbReference type="EMBL" id="JAUSVP010000001">
    <property type="protein sequence ID" value="MDQ0445633.1"/>
    <property type="molecule type" value="Genomic_DNA"/>
</dbReference>
<evidence type="ECO:0000256" key="5">
    <source>
        <dbReference type="ARBA" id="ARBA00022729"/>
    </source>
</evidence>
<organism evidence="11 12">
    <name type="scientific">Methylobacterium aerolatum</name>
    <dbReference type="NCBI Taxonomy" id="418708"/>
    <lineage>
        <taxon>Bacteria</taxon>
        <taxon>Pseudomonadati</taxon>
        <taxon>Pseudomonadota</taxon>
        <taxon>Alphaproteobacteria</taxon>
        <taxon>Hyphomicrobiales</taxon>
        <taxon>Methylobacteriaceae</taxon>
        <taxon>Methylobacterium</taxon>
    </lineage>
</organism>
<sequence length="582" mass="61237">MTRNTERPHLGLEALEMMMKLLKSSLLGSAAALAAVGAAHAADLPVKKAIPVEFVRVCSAYGAGFFYIPGTETCLRISGRARAEVGFQTNENRNVGSQVGDVSLFRSLLRINMDARTQTDYGTLRAFIRLEAASRSGAFSTSGTQQRIANAYPALGVDQFSRVQQYVNTDKAFIQFAGLTAGRASSFFDFYAHDFEFVAATAGSDIASTNLLAYTATFGNGFSATISLEDPNFRKNTVLSASAAATTAQQSGTSAAQIFFSNYSLSPLILQQAANGNATILAFQDVIERSRMPDFVGVLRYDAAWGSAQVSAAVKDINIGGAFNQGLAGAAGVALPAANSAAALAFANARGIRGGSQTTEGFAVQGGLKINTPFIAPGDALYLQGAYGEGANVYTGVTAYTGTYTQSGTPTNGGPFAQYLSDATLNPLTGRIQLAQSFSVVGSFLHYWSPSVRSAVYASYSETNYARGAREALSLTQGIIGANAGAASFVTNPALFALSPVLRDNYQIVAGANLIWSPVKDLDIGVEGNYINTGMKSGRVIDQTKTTGVNNANFAALNAAGAIKTLNNYDAAQVRFRVQRDF</sequence>
<keyword evidence="12" id="KW-1185">Reference proteome</keyword>
<comment type="similarity">
    <text evidence="1 10">Belongs to the alphaproteobacteria porin family.</text>
</comment>
<keyword evidence="4 10" id="KW-0812">Transmembrane</keyword>
<keyword evidence="8 10" id="KW-0472">Membrane</keyword>
<evidence type="ECO:0000256" key="9">
    <source>
        <dbReference type="ARBA" id="ARBA00023237"/>
    </source>
</evidence>
<feature type="chain" id="PRO_5045003793" description="Porin" evidence="10">
    <location>
        <begin position="42"/>
        <end position="582"/>
    </location>
</feature>
<evidence type="ECO:0000313" key="11">
    <source>
        <dbReference type="EMBL" id="MDQ0445633.1"/>
    </source>
</evidence>
<keyword evidence="6 10" id="KW-0406">Ion transport</keyword>
<comment type="domain">
    <text evidence="10">Consists of 16-stranded beta-barrel sheets, with large surface-exposed loops, that form a transmembrane pore at the center of each barrel. The pore is partially ocluded by a peptide loop that folds into the pore lumen.</text>
</comment>